<protein>
    <submittedName>
        <fullName evidence="1">Uncharacterized protein</fullName>
    </submittedName>
</protein>
<dbReference type="AlphaFoldDB" id="A0A655TNQ9"/>
<dbReference type="Proteomes" id="UP000041770">
    <property type="component" value="Unassembled WGS sequence"/>
</dbReference>
<sequence>MTTQEATMLRTTPKFSAAIPRAKPTPSTAPTRVCVVEIGKPVPDASTTVEAVASWAAKPRLGVNSVMPVPMVAITL</sequence>
<accession>A0A655TNQ9</accession>
<dbReference type="EMBL" id="CWQY01000025">
    <property type="protein sequence ID" value="CSD07309.1"/>
    <property type="molecule type" value="Genomic_DNA"/>
</dbReference>
<evidence type="ECO:0000313" key="2">
    <source>
        <dbReference type="Proteomes" id="UP000041770"/>
    </source>
</evidence>
<gene>
    <name evidence="1" type="ORF">ERS013200_03086</name>
</gene>
<proteinExistence type="predicted"/>
<name>A0A655TNQ9_VIBCL</name>
<evidence type="ECO:0000313" key="1">
    <source>
        <dbReference type="EMBL" id="CSD07309.1"/>
    </source>
</evidence>
<organism evidence="1 2">
    <name type="scientific">Vibrio cholerae</name>
    <dbReference type="NCBI Taxonomy" id="666"/>
    <lineage>
        <taxon>Bacteria</taxon>
        <taxon>Pseudomonadati</taxon>
        <taxon>Pseudomonadota</taxon>
        <taxon>Gammaproteobacteria</taxon>
        <taxon>Vibrionales</taxon>
        <taxon>Vibrionaceae</taxon>
        <taxon>Vibrio</taxon>
    </lineage>
</organism>
<reference evidence="1 2" key="1">
    <citation type="submission" date="2015-07" db="EMBL/GenBank/DDBJ databases">
        <authorList>
            <consortium name="Pathogen Informatics"/>
        </authorList>
    </citation>
    <scope>NUCLEOTIDE SEQUENCE [LARGE SCALE GENOMIC DNA]</scope>
    <source>
        <strain evidence="1 2">A316</strain>
    </source>
</reference>